<dbReference type="EMBL" id="JBHUKU010000007">
    <property type="protein sequence ID" value="MFD2459892.1"/>
    <property type="molecule type" value="Genomic_DNA"/>
</dbReference>
<name>A0ABW5GED2_9PSEU</name>
<comment type="caution">
    <text evidence="2">The sequence shown here is derived from an EMBL/GenBank/DDBJ whole genome shotgun (WGS) entry which is preliminary data.</text>
</comment>
<dbReference type="Proteomes" id="UP001597419">
    <property type="component" value="Unassembled WGS sequence"/>
</dbReference>
<dbReference type="RefSeq" id="WP_345402851.1">
    <property type="nucleotide sequence ID" value="NZ_BAABHG010000014.1"/>
</dbReference>
<accession>A0ABW5GED2</accession>
<gene>
    <name evidence="2" type="ORF">ACFSYJ_14850</name>
</gene>
<evidence type="ECO:0000256" key="1">
    <source>
        <dbReference type="SAM" id="MobiDB-lite"/>
    </source>
</evidence>
<evidence type="ECO:0000313" key="2">
    <source>
        <dbReference type="EMBL" id="MFD2459892.1"/>
    </source>
</evidence>
<evidence type="ECO:0000313" key="3">
    <source>
        <dbReference type="Proteomes" id="UP001597419"/>
    </source>
</evidence>
<reference evidence="3" key="1">
    <citation type="journal article" date="2019" name="Int. J. Syst. Evol. Microbiol.">
        <title>The Global Catalogue of Microorganisms (GCM) 10K type strain sequencing project: providing services to taxonomists for standard genome sequencing and annotation.</title>
        <authorList>
            <consortium name="The Broad Institute Genomics Platform"/>
            <consortium name="The Broad Institute Genome Sequencing Center for Infectious Disease"/>
            <person name="Wu L."/>
            <person name="Ma J."/>
        </authorList>
    </citation>
    <scope>NUCLEOTIDE SEQUENCE [LARGE SCALE GENOMIC DNA]</scope>
    <source>
        <strain evidence="3">CGMCC 4.7643</strain>
    </source>
</reference>
<keyword evidence="3" id="KW-1185">Reference proteome</keyword>
<proteinExistence type="predicted"/>
<sequence>MDADRIVRVRYFDGQYLRPRDFTDEQDYHVAMRRRHNLAGHSWGIAAGLAVTASGGPPVVEPGLAVDGYGREIAVLRRLAVPPLPAPPPGGQVPYDVWLCYDRVGSDQAPDGYTACGTGTAYYRWQERPRVLLTEADGDPDPARPPGVPDGDLGFGPERTAPEEDHPWPVFLARISPGPAPGKFIVDGAARRYAGVVAASVVHPAGTARADLTPDADTVFAVRDGAGATPFAIDGRGTLNAGGHLAVQGELRIRTGALNLPPSAEEGKDPWQIRAVKDGTKREIQVVIAPDGDSALSIGRYSPEGKFEPSLTVTGDDQVTVHGTLHVTGKLIAKDVRTQAADDAAKSLATGTMLSGIAGAAGVAAKLYEPQGSAGEALAGVLAANPALLAEVADRLRADHGDVAAGLVRKLSESEQRP</sequence>
<protein>
    <submittedName>
        <fullName evidence="2">Uncharacterized protein</fullName>
    </submittedName>
</protein>
<organism evidence="2 3">
    <name type="scientific">Amycolatopsis samaneae</name>
    <dbReference type="NCBI Taxonomy" id="664691"/>
    <lineage>
        <taxon>Bacteria</taxon>
        <taxon>Bacillati</taxon>
        <taxon>Actinomycetota</taxon>
        <taxon>Actinomycetes</taxon>
        <taxon>Pseudonocardiales</taxon>
        <taxon>Pseudonocardiaceae</taxon>
        <taxon>Amycolatopsis</taxon>
    </lineage>
</organism>
<feature type="region of interest" description="Disordered" evidence="1">
    <location>
        <begin position="135"/>
        <end position="162"/>
    </location>
</feature>